<dbReference type="InterPro" id="IPR010310">
    <property type="entry name" value="T7SS_ESAT-6-like"/>
</dbReference>
<dbReference type="Gene3D" id="1.10.287.1060">
    <property type="entry name" value="ESAT-6-like"/>
    <property type="match status" value="1"/>
</dbReference>
<comment type="similarity">
    <text evidence="1">Belongs to the WXG100 family.</text>
</comment>
<keyword evidence="3" id="KW-1185">Reference proteome</keyword>
<dbReference type="RefSeq" id="WP_089251430.1">
    <property type="nucleotide sequence ID" value="NZ_FZOW01000020.1"/>
</dbReference>
<dbReference type="InterPro" id="IPR036689">
    <property type="entry name" value="ESAT-6-like_sf"/>
</dbReference>
<accession>A0A239MPP3</accession>
<dbReference type="NCBIfam" id="TIGR03930">
    <property type="entry name" value="WXG100_ESAT6"/>
    <property type="match status" value="1"/>
</dbReference>
<dbReference type="Pfam" id="PF06013">
    <property type="entry name" value="WXG100"/>
    <property type="match status" value="1"/>
</dbReference>
<reference evidence="3" key="1">
    <citation type="submission" date="2017-06" db="EMBL/GenBank/DDBJ databases">
        <authorList>
            <person name="Varghese N."/>
            <person name="Submissions S."/>
        </authorList>
    </citation>
    <scope>NUCLEOTIDE SEQUENCE [LARGE SCALE GENOMIC DNA]</scope>
    <source>
        <strain evidence="3">JCM 23211</strain>
    </source>
</reference>
<dbReference type="AlphaFoldDB" id="A0A239MPP3"/>
<organism evidence="2 3">
    <name type="scientific">Rhodococcoides kyotonense</name>
    <dbReference type="NCBI Taxonomy" id="398843"/>
    <lineage>
        <taxon>Bacteria</taxon>
        <taxon>Bacillati</taxon>
        <taxon>Actinomycetota</taxon>
        <taxon>Actinomycetes</taxon>
        <taxon>Mycobacteriales</taxon>
        <taxon>Nocardiaceae</taxon>
        <taxon>Rhodococcoides</taxon>
    </lineage>
</organism>
<protein>
    <recommendedName>
        <fullName evidence="1">ESAT-6-like protein</fullName>
    </recommendedName>
</protein>
<dbReference type="SUPFAM" id="SSF140453">
    <property type="entry name" value="EsxAB dimer-like"/>
    <property type="match status" value="1"/>
</dbReference>
<dbReference type="Proteomes" id="UP000198327">
    <property type="component" value="Unassembled WGS sequence"/>
</dbReference>
<dbReference type="OrthoDB" id="4554345at2"/>
<dbReference type="EMBL" id="FZOW01000020">
    <property type="protein sequence ID" value="SNT44460.1"/>
    <property type="molecule type" value="Genomic_DNA"/>
</dbReference>
<sequence length="102" mass="10631">MADANIDTMLAVAAKVDGLRDQIAGQLRALRGDVDLAASGIWKGAASTTFAQVMVNWDSSAFKLENALAGISQAIKTSGVEYDQSEQDNVSSINSVAGTLNL</sequence>
<name>A0A239MPP3_9NOCA</name>
<evidence type="ECO:0000313" key="3">
    <source>
        <dbReference type="Proteomes" id="UP000198327"/>
    </source>
</evidence>
<evidence type="ECO:0000313" key="2">
    <source>
        <dbReference type="EMBL" id="SNT44460.1"/>
    </source>
</evidence>
<gene>
    <name evidence="2" type="ORF">SAMN05421642_12052</name>
</gene>
<evidence type="ECO:0000256" key="1">
    <source>
        <dbReference type="RuleBase" id="RU362001"/>
    </source>
</evidence>
<proteinExistence type="inferred from homology"/>
<dbReference type="STRING" id="398843.A3K89_14055"/>